<dbReference type="InterPro" id="IPR036868">
    <property type="entry name" value="TusA-like_sf"/>
</dbReference>
<evidence type="ECO:0000313" key="5">
    <source>
        <dbReference type="EMBL" id="AKV76783.1"/>
    </source>
</evidence>
<dbReference type="Proteomes" id="UP000068832">
    <property type="component" value="Chromosome"/>
</dbReference>
<evidence type="ECO:0000313" key="9">
    <source>
        <dbReference type="Proteomes" id="UP000029084"/>
    </source>
</evidence>
<evidence type="ECO:0000313" key="12">
    <source>
        <dbReference type="Proteomes" id="UP000062398"/>
    </source>
</evidence>
<evidence type="ECO:0000313" key="4">
    <source>
        <dbReference type="EMBL" id="AKV74544.1"/>
    </source>
</evidence>
<dbReference type="PANTHER" id="PTHR33279">
    <property type="entry name" value="SULFUR CARRIER PROTEIN YEDF-RELATED"/>
    <property type="match status" value="1"/>
</dbReference>
<dbReference type="PANTHER" id="PTHR33279:SF6">
    <property type="entry name" value="SULFUR CARRIER PROTEIN YEDF-RELATED"/>
    <property type="match status" value="1"/>
</dbReference>
<reference evidence="11 12" key="2">
    <citation type="journal article" date="2015" name="Genome Announc.">
        <title>Complete Genome Sequences of Evolved Arsenate-Resistant Metallosphaera sedula Strains.</title>
        <authorList>
            <person name="Ai C."/>
            <person name="McCarthy S."/>
            <person name="Schackwitz W."/>
            <person name="Martin J."/>
            <person name="Lipzen A."/>
            <person name="Blum P."/>
        </authorList>
    </citation>
    <scope>NUCLEOTIDE SEQUENCE [LARGE SCALE GENOMIC DNA]</scope>
    <source>
        <strain evidence="6 12">ARS120-1</strain>
        <strain evidence="7 11">ARS120-2</strain>
        <strain evidence="4 14">ARS50-1</strain>
        <strain evidence="5 13">ARS50-2</strain>
    </source>
</reference>
<dbReference type="EMBL" id="CP012172">
    <property type="protein sequence ID" value="AKV74544.1"/>
    <property type="molecule type" value="Genomic_DNA"/>
</dbReference>
<evidence type="ECO:0000256" key="1">
    <source>
        <dbReference type="ARBA" id="ARBA00008984"/>
    </source>
</evidence>
<dbReference type="EMBL" id="CP012174">
    <property type="protein sequence ID" value="AKV79034.1"/>
    <property type="molecule type" value="Genomic_DNA"/>
</dbReference>
<evidence type="ECO:0000313" key="7">
    <source>
        <dbReference type="EMBL" id="AKV81279.1"/>
    </source>
</evidence>
<reference evidence="3 9" key="1">
    <citation type="journal article" date="2014" name="J. Bacteriol.">
        <title>Role of an Archaeal PitA Transporter in the Copper and Arsenic Resistance of Metallosphaera sedula, an Extreme Thermoacidophile.</title>
        <authorList>
            <person name="McCarthy S."/>
            <person name="Ai C."/>
            <person name="Wheaton G."/>
            <person name="Tevatia R."/>
            <person name="Eckrich V."/>
            <person name="Kelly R."/>
            <person name="Blum P."/>
        </authorList>
    </citation>
    <scope>NUCLEOTIDE SEQUENCE [LARGE SCALE GENOMIC DNA]</scope>
    <source>
        <strain evidence="3 9">CuR1</strain>
    </source>
</reference>
<dbReference type="Gene3D" id="3.30.110.40">
    <property type="entry name" value="TusA-like domain"/>
    <property type="match status" value="1"/>
</dbReference>
<comment type="similarity">
    <text evidence="1">Belongs to the sulfur carrier protein TusA family.</text>
</comment>
<dbReference type="EMBL" id="CP008822">
    <property type="protein sequence ID" value="AIM27687.1"/>
    <property type="molecule type" value="Genomic_DNA"/>
</dbReference>
<dbReference type="RefSeq" id="WP_012021490.1">
    <property type="nucleotide sequence ID" value="NZ_AP019770.1"/>
</dbReference>
<dbReference type="InterPro" id="IPR001455">
    <property type="entry name" value="TusA-like"/>
</dbReference>
<evidence type="ECO:0000313" key="14">
    <source>
        <dbReference type="Proteomes" id="UP000068832"/>
    </source>
</evidence>
<dbReference type="OMA" id="AGVYRYW"/>
<evidence type="ECO:0000313" key="11">
    <source>
        <dbReference type="Proteomes" id="UP000061362"/>
    </source>
</evidence>
<dbReference type="EMBL" id="CP012176">
    <property type="protein sequence ID" value="AKV83517.1"/>
    <property type="molecule type" value="Genomic_DNA"/>
</dbReference>
<dbReference type="EMBL" id="CP012175">
    <property type="protein sequence ID" value="AKV81279.1"/>
    <property type="molecule type" value="Genomic_DNA"/>
</dbReference>
<name>A0A088E7K4_9CREN</name>
<gene>
    <name evidence="3" type="ORF">HA72_1548</name>
    <name evidence="4" type="ORF">MsedA_1570</name>
    <name evidence="5" type="ORF">MsedB_1572</name>
    <name evidence="6" type="ORF">MsedC_1570</name>
    <name evidence="7" type="ORF">MsedD_1571</name>
    <name evidence="8" type="ORF">MsedE_1575</name>
</gene>
<evidence type="ECO:0000313" key="13">
    <source>
        <dbReference type="Proteomes" id="UP000062475"/>
    </source>
</evidence>
<dbReference type="GeneID" id="91756050"/>
<sequence length="80" mass="8756">MSQETKIAKTLDVKGMYCPGPVMETAKAIKQINVGEVLEVLATDPAAKPDIEAWARRTGHQILDIQQQGGVTRILVKRAK</sequence>
<evidence type="ECO:0000313" key="10">
    <source>
        <dbReference type="Proteomes" id="UP000056255"/>
    </source>
</evidence>
<evidence type="ECO:0000313" key="6">
    <source>
        <dbReference type="EMBL" id="AKV79034.1"/>
    </source>
</evidence>
<evidence type="ECO:0000313" key="3">
    <source>
        <dbReference type="EMBL" id="AIM27687.1"/>
    </source>
</evidence>
<dbReference type="Proteomes" id="UP000062475">
    <property type="component" value="Chromosome"/>
</dbReference>
<dbReference type="OrthoDB" id="45650at2157"/>
<evidence type="ECO:0000259" key="2">
    <source>
        <dbReference type="PROSITE" id="PS01148"/>
    </source>
</evidence>
<dbReference type="Proteomes" id="UP000061362">
    <property type="component" value="Chromosome"/>
</dbReference>
<dbReference type="Proteomes" id="UP000056255">
    <property type="component" value="Chromosome"/>
</dbReference>
<dbReference type="EMBL" id="CP012173">
    <property type="protein sequence ID" value="AKV76783.1"/>
    <property type="molecule type" value="Genomic_DNA"/>
</dbReference>
<dbReference type="Proteomes" id="UP000062398">
    <property type="component" value="Chromosome"/>
</dbReference>
<dbReference type="Proteomes" id="UP000029084">
    <property type="component" value="Chromosome"/>
</dbReference>
<organism evidence="3 9">
    <name type="scientific">Metallosphaera sedula</name>
    <dbReference type="NCBI Taxonomy" id="43687"/>
    <lineage>
        <taxon>Archaea</taxon>
        <taxon>Thermoproteota</taxon>
        <taxon>Thermoprotei</taxon>
        <taxon>Sulfolobales</taxon>
        <taxon>Sulfolobaceae</taxon>
        <taxon>Metallosphaera</taxon>
    </lineage>
</organism>
<dbReference type="CDD" id="cd00291">
    <property type="entry name" value="SirA_YedF_YeeD"/>
    <property type="match status" value="1"/>
</dbReference>
<dbReference type="AlphaFoldDB" id="A0A088E7K4"/>
<dbReference type="SUPFAM" id="SSF64307">
    <property type="entry name" value="SirA-like"/>
    <property type="match status" value="1"/>
</dbReference>
<proteinExistence type="inferred from homology"/>
<evidence type="ECO:0000313" key="8">
    <source>
        <dbReference type="EMBL" id="AKV83517.1"/>
    </source>
</evidence>
<feature type="domain" description="UPF0033" evidence="2">
    <location>
        <begin position="11"/>
        <end position="35"/>
    </location>
</feature>
<protein>
    <submittedName>
        <fullName evidence="4">Response regulator SirA</fullName>
    </submittedName>
    <submittedName>
        <fullName evidence="3">SirA family protein</fullName>
    </submittedName>
</protein>
<dbReference type="PROSITE" id="PS01148">
    <property type="entry name" value="UPF0033"/>
    <property type="match status" value="1"/>
</dbReference>
<dbReference type="PATRIC" id="fig|43687.5.peg.1679"/>
<dbReference type="Pfam" id="PF01206">
    <property type="entry name" value="TusA"/>
    <property type="match status" value="1"/>
</dbReference>
<reference evidence="8 10" key="3">
    <citation type="submission" date="2015-07" db="EMBL/GenBank/DDBJ databases">
        <title>Physiological, transcriptional responses and genome re-sequencing of acid resistant extremely thermoacidophilic Metallosphaera sedula SARC-M1.</title>
        <authorList>
            <person name="Ai C."/>
            <person name="McCarthy S."/>
            <person name="Eckrich V."/>
            <person name="Rudrappa D."/>
            <person name="Qiu G."/>
            <person name="Blum P."/>
        </authorList>
    </citation>
    <scope>NUCLEOTIDE SEQUENCE [LARGE SCALE GENOMIC DNA]</scope>
    <source>
        <strain evidence="8 10">SARC-M1</strain>
    </source>
</reference>
<accession>A0A088E7K4</accession>